<reference evidence="2" key="1">
    <citation type="submission" date="2017-03" db="EMBL/GenBank/DDBJ databases">
        <authorList>
            <person name="Safronova V.I."/>
            <person name="Sazanova A.L."/>
            <person name="Chirak E.R."/>
        </authorList>
    </citation>
    <scope>NUCLEOTIDE SEQUENCE [LARGE SCALE GENOMIC DNA]</scope>
    <source>
        <strain evidence="2">Ach-343</strain>
    </source>
</reference>
<name>A0A2W7BYQ4_9HYPH</name>
<protein>
    <submittedName>
        <fullName evidence="1">Uncharacterized protein</fullName>
    </submittedName>
</protein>
<comment type="caution">
    <text evidence="1">The sequence shown here is derived from an EMBL/GenBank/DDBJ whole genome shotgun (WGS) entry which is preliminary data.</text>
</comment>
<evidence type="ECO:0000313" key="1">
    <source>
        <dbReference type="EMBL" id="PZV35975.1"/>
    </source>
</evidence>
<proteinExistence type="predicted"/>
<dbReference type="Proteomes" id="UP000248616">
    <property type="component" value="Unassembled WGS sequence"/>
</dbReference>
<accession>A0A2W7BYQ4</accession>
<sequence length="151" mass="16692">MMIDYSIRRARLDGYWRKIPMPVSVMKAPMLEVVLSSRMDEAAEAVSVTFGSVDKKRFQLDFAIKCIPLAIAALAAEAGKLLAGLPADKQPNLQGIRATGTQLAMKEDGTVALLLRLESGADLPLEFQHKDLLNLRSQIDEAVQMTSKRRH</sequence>
<keyword evidence="2" id="KW-1185">Reference proteome</keyword>
<dbReference type="EMBL" id="MZXV01000051">
    <property type="protein sequence ID" value="PZV35975.1"/>
    <property type="molecule type" value="Genomic_DNA"/>
</dbReference>
<evidence type="ECO:0000313" key="2">
    <source>
        <dbReference type="Proteomes" id="UP000248616"/>
    </source>
</evidence>
<dbReference type="AlphaFoldDB" id="A0A2W7BYQ4"/>
<gene>
    <name evidence="1" type="ORF">B5V02_22335</name>
</gene>
<organism evidence="1 2">
    <name type="scientific">Mesorhizobium kowhaii</name>
    <dbReference type="NCBI Taxonomy" id="1300272"/>
    <lineage>
        <taxon>Bacteria</taxon>
        <taxon>Pseudomonadati</taxon>
        <taxon>Pseudomonadota</taxon>
        <taxon>Alphaproteobacteria</taxon>
        <taxon>Hyphomicrobiales</taxon>
        <taxon>Phyllobacteriaceae</taxon>
        <taxon>Mesorhizobium</taxon>
    </lineage>
</organism>